<name>A0A421DPL0_9GAMM</name>
<evidence type="ECO:0000313" key="3">
    <source>
        <dbReference type="Proteomes" id="UP000285648"/>
    </source>
</evidence>
<sequence>MLNPRLIIGAILLACQFPAKASANWQVGDFIRQIQRWDESSNQFLPGAEEGEGDGCWQITAITPERITTRLISGNFKPWWAEKPIAIGTSDEWSDSGVYKEANPSMPPLSEIKATFSIVASCKS</sequence>
<dbReference type="AlphaFoldDB" id="A0A421DPL0"/>
<feature type="signal peptide" evidence="1">
    <location>
        <begin position="1"/>
        <end position="21"/>
    </location>
</feature>
<protein>
    <submittedName>
        <fullName evidence="2">Uncharacterized protein</fullName>
    </submittedName>
</protein>
<feature type="chain" id="PRO_5019146030" evidence="1">
    <location>
        <begin position="22"/>
        <end position="124"/>
    </location>
</feature>
<evidence type="ECO:0000313" key="2">
    <source>
        <dbReference type="EMBL" id="RLM24745.1"/>
    </source>
</evidence>
<dbReference type="OrthoDB" id="8481271at2"/>
<dbReference type="EMBL" id="MJLZ01000015">
    <property type="protein sequence ID" value="RLM24745.1"/>
    <property type="molecule type" value="Genomic_DNA"/>
</dbReference>
<gene>
    <name evidence="2" type="ORF">BIY29_08490</name>
</gene>
<comment type="caution">
    <text evidence="2">The sequence shown here is derived from an EMBL/GenBank/DDBJ whole genome shotgun (WGS) entry which is preliminary data.</text>
</comment>
<proteinExistence type="predicted"/>
<accession>A0A421DPL0</accession>
<evidence type="ECO:0000256" key="1">
    <source>
        <dbReference type="SAM" id="SignalP"/>
    </source>
</evidence>
<organism evidence="2 3">
    <name type="scientific">Brenneria alni</name>
    <dbReference type="NCBI Taxonomy" id="71656"/>
    <lineage>
        <taxon>Bacteria</taxon>
        <taxon>Pseudomonadati</taxon>
        <taxon>Pseudomonadota</taxon>
        <taxon>Gammaproteobacteria</taxon>
        <taxon>Enterobacterales</taxon>
        <taxon>Pectobacteriaceae</taxon>
        <taxon>Brenneria</taxon>
    </lineage>
</organism>
<keyword evidence="3" id="KW-1185">Reference proteome</keyword>
<reference evidence="2 3" key="1">
    <citation type="submission" date="2016-09" db="EMBL/GenBank/DDBJ databases">
        <authorList>
            <person name="Doonan J."/>
            <person name="Pachebat J.A."/>
            <person name="Golyshin P.N."/>
            <person name="Denman S."/>
            <person name="Mcdonald J.E."/>
        </authorList>
    </citation>
    <scope>NUCLEOTIDE SEQUENCE [LARGE SCALE GENOMIC DNA]</scope>
    <source>
        <strain evidence="2 3">NCPPB 3934</strain>
    </source>
</reference>
<dbReference type="Proteomes" id="UP000285648">
    <property type="component" value="Unassembled WGS sequence"/>
</dbReference>
<keyword evidence="1" id="KW-0732">Signal</keyword>
<dbReference type="RefSeq" id="WP_121574759.1">
    <property type="nucleotide sequence ID" value="NZ_MJLZ01000015.1"/>
</dbReference>